<organism evidence="3 4">
    <name type="scientific">Gloeocapsopsis crepidinum LEGE 06123</name>
    <dbReference type="NCBI Taxonomy" id="588587"/>
    <lineage>
        <taxon>Bacteria</taxon>
        <taxon>Bacillati</taxon>
        <taxon>Cyanobacteriota</taxon>
        <taxon>Cyanophyceae</taxon>
        <taxon>Oscillatoriophycideae</taxon>
        <taxon>Chroococcales</taxon>
        <taxon>Chroococcaceae</taxon>
        <taxon>Gloeocapsopsis</taxon>
    </lineage>
</organism>
<dbReference type="GO" id="GO:0016787">
    <property type="term" value="F:hydrolase activity"/>
    <property type="evidence" value="ECO:0007669"/>
    <property type="project" value="UniProtKB-KW"/>
</dbReference>
<dbReference type="SUPFAM" id="SSF53474">
    <property type="entry name" value="alpha/beta-Hydrolases"/>
    <property type="match status" value="1"/>
</dbReference>
<sequence length="267" mass="29451">MSFIQVANRKVYYNAPFGLPSQGDRKIMLLVHGAGGSSRHWEPMLAQFDATEFPVALDLPGHGASEGYVPDSIDAVVEFLNVFLNRLGIEHPICYVGQSMGGLIGLQFALAYPDRVAQLVLMATSARIQLHPDFLQQAITGQWNYETLRQSFAAEIPKNVKDLVLSEFQYTLLQADASDFMGVSRVDLSSAVSALRLPTLILTGDDDVIISPRKSKMLQWQIENSRLVTIPNAGHYLHVEQPAKVAAEIQHFVKGDRLVSASQSQES</sequence>
<dbReference type="Pfam" id="PF12697">
    <property type="entry name" value="Abhydrolase_6"/>
    <property type="match status" value="1"/>
</dbReference>
<dbReference type="PANTHER" id="PTHR43798:SF31">
    <property type="entry name" value="AB HYDROLASE SUPERFAMILY PROTEIN YCLE"/>
    <property type="match status" value="1"/>
</dbReference>
<protein>
    <submittedName>
        <fullName evidence="3">Alpha/beta hydrolase</fullName>
    </submittedName>
</protein>
<gene>
    <name evidence="3" type="ORF">IQ230_18820</name>
</gene>
<proteinExistence type="predicted"/>
<evidence type="ECO:0000256" key="1">
    <source>
        <dbReference type="ARBA" id="ARBA00022801"/>
    </source>
</evidence>
<dbReference type="InterPro" id="IPR029058">
    <property type="entry name" value="AB_hydrolase_fold"/>
</dbReference>
<dbReference type="InterPro" id="IPR050266">
    <property type="entry name" value="AB_hydrolase_sf"/>
</dbReference>
<dbReference type="InterPro" id="IPR000073">
    <property type="entry name" value="AB_hydrolase_1"/>
</dbReference>
<feature type="domain" description="AB hydrolase-1" evidence="2">
    <location>
        <begin position="29"/>
        <end position="247"/>
    </location>
</feature>
<accession>A0ABR9UVQ9</accession>
<reference evidence="3 4" key="1">
    <citation type="submission" date="2020-10" db="EMBL/GenBank/DDBJ databases">
        <authorList>
            <person name="Castelo-Branco R."/>
            <person name="Eusebio N."/>
            <person name="Adriana R."/>
            <person name="Vieira A."/>
            <person name="Brugerolle De Fraissinette N."/>
            <person name="Rezende De Castro R."/>
            <person name="Schneider M.P."/>
            <person name="Vasconcelos V."/>
            <person name="Leao P.N."/>
        </authorList>
    </citation>
    <scope>NUCLEOTIDE SEQUENCE [LARGE SCALE GENOMIC DNA]</scope>
    <source>
        <strain evidence="3 4">LEGE 06123</strain>
    </source>
</reference>
<dbReference type="Gene3D" id="3.40.50.1820">
    <property type="entry name" value="alpha/beta hydrolase"/>
    <property type="match status" value="1"/>
</dbReference>
<dbReference type="PANTHER" id="PTHR43798">
    <property type="entry name" value="MONOACYLGLYCEROL LIPASE"/>
    <property type="match status" value="1"/>
</dbReference>
<name>A0ABR9UVQ9_9CHRO</name>
<dbReference type="PRINTS" id="PR00111">
    <property type="entry name" value="ABHYDROLASE"/>
</dbReference>
<dbReference type="EMBL" id="JADEWN010000053">
    <property type="protein sequence ID" value="MBE9192364.1"/>
    <property type="molecule type" value="Genomic_DNA"/>
</dbReference>
<dbReference type="Proteomes" id="UP000651156">
    <property type="component" value="Unassembled WGS sequence"/>
</dbReference>
<dbReference type="RefSeq" id="WP_193933796.1">
    <property type="nucleotide sequence ID" value="NZ_CAWPMZ010000089.1"/>
</dbReference>
<evidence type="ECO:0000313" key="3">
    <source>
        <dbReference type="EMBL" id="MBE9192364.1"/>
    </source>
</evidence>
<keyword evidence="1 3" id="KW-0378">Hydrolase</keyword>
<keyword evidence="4" id="KW-1185">Reference proteome</keyword>
<comment type="caution">
    <text evidence="3">The sequence shown here is derived from an EMBL/GenBank/DDBJ whole genome shotgun (WGS) entry which is preliminary data.</text>
</comment>
<evidence type="ECO:0000313" key="4">
    <source>
        <dbReference type="Proteomes" id="UP000651156"/>
    </source>
</evidence>
<evidence type="ECO:0000259" key="2">
    <source>
        <dbReference type="Pfam" id="PF12697"/>
    </source>
</evidence>